<name>A0ABX6W169_STRMQ</name>
<evidence type="ECO:0000313" key="4">
    <source>
        <dbReference type="Proteomes" id="UP000663421"/>
    </source>
</evidence>
<evidence type="ECO:0000256" key="1">
    <source>
        <dbReference type="ARBA" id="ARBA00022679"/>
    </source>
</evidence>
<organism evidence="3 4">
    <name type="scientific">Streptomyces malaysiensis</name>
    <dbReference type="NCBI Taxonomy" id="92644"/>
    <lineage>
        <taxon>Bacteria</taxon>
        <taxon>Bacillati</taxon>
        <taxon>Actinomycetota</taxon>
        <taxon>Actinomycetes</taxon>
        <taxon>Kitasatosporales</taxon>
        <taxon>Streptomycetaceae</taxon>
        <taxon>Streptomyces</taxon>
        <taxon>Streptomyces violaceusniger group</taxon>
    </lineage>
</organism>
<dbReference type="InterPro" id="IPR002213">
    <property type="entry name" value="UDP_glucos_trans"/>
</dbReference>
<feature type="region of interest" description="Disordered" evidence="2">
    <location>
        <begin position="436"/>
        <end position="455"/>
    </location>
</feature>
<dbReference type="Pfam" id="PF00201">
    <property type="entry name" value="UDPGT"/>
    <property type="match status" value="1"/>
</dbReference>
<sequence length="455" mass="48026">MSEPSRTREVPPRRFLFVVPPLVGHVNPTLGVAAELTARGHQVAWAGMPEVVQRLTGQGATVYRCAGPVLGEGGADRPPDVRGPAALKFLWERFLVPLAEAMAPGVARAIGEFRPDVVIADQQTVAGGLVAERLGVRWATSATTSAEFTGALDGMPKIDAWLDGLMAEVRGRIGDPEGTADPRFSPDLVLAFTTEELAGRPARAGDRIHYVGPSIAERPATADFPWAWLDPARPAVLVTLGTANTDAGARFLTECLEAIRARAGRFQTVIVDPDGVLAWATPDVRNTPATLDVRNTPAAPEVRNAPAAPDDKDVLVCRYVPQLTLLKRVNAVVCHAGHNTVCETLWHGVPLVVAPIRDDQPVVAAQVVDAGAGIRVRFGRVRAAALGEALDAVLDEPRYRAAAERVSASFRTAGGATAAATHLERLATASAVTHVERPATGTAATHTTANPGGER</sequence>
<reference evidence="3 4" key="1">
    <citation type="submission" date="2020-11" db="EMBL/GenBank/DDBJ databases">
        <title>Complete genome sequence unveiled secondary metabolic potentials in Streptomyces solisilvae HNM0141.</title>
        <authorList>
            <person name="Huang X."/>
        </authorList>
    </citation>
    <scope>NUCLEOTIDE SEQUENCE [LARGE SCALE GENOMIC DNA]</scope>
    <source>
        <strain evidence="3 4">HNM0141</strain>
    </source>
</reference>
<dbReference type="PANTHER" id="PTHR48050">
    <property type="entry name" value="STEROL 3-BETA-GLUCOSYLTRANSFERASE"/>
    <property type="match status" value="1"/>
</dbReference>
<keyword evidence="1" id="KW-0808">Transferase</keyword>
<dbReference type="SUPFAM" id="SSF53756">
    <property type="entry name" value="UDP-Glycosyltransferase/glycogen phosphorylase"/>
    <property type="match status" value="1"/>
</dbReference>
<dbReference type="Gene3D" id="3.40.50.2000">
    <property type="entry name" value="Glycogen Phosphorylase B"/>
    <property type="match status" value="2"/>
</dbReference>
<dbReference type="Proteomes" id="UP000663421">
    <property type="component" value="Chromosome"/>
</dbReference>
<dbReference type="CDD" id="cd03784">
    <property type="entry name" value="GT1_Gtf-like"/>
    <property type="match status" value="1"/>
</dbReference>
<dbReference type="InterPro" id="IPR050426">
    <property type="entry name" value="Glycosyltransferase_28"/>
</dbReference>
<feature type="compositionally biased region" description="Low complexity" evidence="2">
    <location>
        <begin position="439"/>
        <end position="449"/>
    </location>
</feature>
<keyword evidence="4" id="KW-1185">Reference proteome</keyword>
<dbReference type="EMBL" id="CP065050">
    <property type="protein sequence ID" value="QPI54380.1"/>
    <property type="molecule type" value="Genomic_DNA"/>
</dbReference>
<gene>
    <name evidence="3" type="ORF">I1A49_04980</name>
</gene>
<accession>A0ABX6W169</accession>
<evidence type="ECO:0000256" key="2">
    <source>
        <dbReference type="SAM" id="MobiDB-lite"/>
    </source>
</evidence>
<proteinExistence type="predicted"/>
<evidence type="ECO:0000313" key="3">
    <source>
        <dbReference type="EMBL" id="QPI54380.1"/>
    </source>
</evidence>
<protein>
    <submittedName>
        <fullName evidence="3">Glycosyltransferase family 1 protein</fullName>
    </submittedName>
</protein>
<dbReference type="PANTHER" id="PTHR48050:SF13">
    <property type="entry name" value="STEROL 3-BETA-GLUCOSYLTRANSFERASE UGT80A2"/>
    <property type="match status" value="1"/>
</dbReference>